<comment type="caution">
    <text evidence="3">The sequence shown here is derived from an EMBL/GenBank/DDBJ whole genome shotgun (WGS) entry which is preliminary data.</text>
</comment>
<evidence type="ECO:0000313" key="3">
    <source>
        <dbReference type="EMBL" id="MBE7323597.1"/>
    </source>
</evidence>
<feature type="transmembrane region" description="Helical" evidence="2">
    <location>
        <begin position="64"/>
        <end position="87"/>
    </location>
</feature>
<evidence type="ECO:0000256" key="2">
    <source>
        <dbReference type="SAM" id="Phobius"/>
    </source>
</evidence>
<name>A0ABR9RQY2_9ACTN</name>
<keyword evidence="2" id="KW-0812">Transmembrane</keyword>
<reference evidence="3 4" key="1">
    <citation type="submission" date="2020-10" db="EMBL/GenBank/DDBJ databases">
        <title>Nocardioides sp. isolated from sludge.</title>
        <authorList>
            <person name="Zhang X."/>
        </authorList>
    </citation>
    <scope>NUCLEOTIDE SEQUENCE [LARGE SCALE GENOMIC DNA]</scope>
    <source>
        <strain evidence="3 4">Y6</strain>
    </source>
</reference>
<keyword evidence="4" id="KW-1185">Reference proteome</keyword>
<dbReference type="Proteomes" id="UP000756387">
    <property type="component" value="Unassembled WGS sequence"/>
</dbReference>
<gene>
    <name evidence="3" type="ORF">IEQ44_02885</name>
</gene>
<keyword evidence="2" id="KW-0472">Membrane</keyword>
<sequence length="145" mass="14656">MSAPADPAGSDPTPAATPGVDSGAAARRPLPLAVAVLTVLLESAVLVVLGVAELASLDSQRLAMGLSTAAFFLGYGALLAVCARSAWRGEAWPRSIVVMGQLIQLGTAWSNRDANPTLAALAAMAALVVLVGVFHPASLRALEDA</sequence>
<feature type="transmembrane region" description="Helical" evidence="2">
    <location>
        <begin position="118"/>
        <end position="139"/>
    </location>
</feature>
<proteinExistence type="predicted"/>
<evidence type="ECO:0008006" key="5">
    <source>
        <dbReference type="Google" id="ProtNLM"/>
    </source>
</evidence>
<organism evidence="3 4">
    <name type="scientific">Nocardioides malaquae</name>
    <dbReference type="NCBI Taxonomy" id="2773426"/>
    <lineage>
        <taxon>Bacteria</taxon>
        <taxon>Bacillati</taxon>
        <taxon>Actinomycetota</taxon>
        <taxon>Actinomycetes</taxon>
        <taxon>Propionibacteriales</taxon>
        <taxon>Nocardioidaceae</taxon>
        <taxon>Nocardioides</taxon>
    </lineage>
</organism>
<feature type="transmembrane region" description="Helical" evidence="2">
    <location>
        <begin position="30"/>
        <end position="52"/>
    </location>
</feature>
<feature type="region of interest" description="Disordered" evidence="1">
    <location>
        <begin position="1"/>
        <end position="22"/>
    </location>
</feature>
<protein>
    <recommendedName>
        <fullName evidence="5">Integral membrane protein</fullName>
    </recommendedName>
</protein>
<dbReference type="RefSeq" id="WP_193636915.1">
    <property type="nucleotide sequence ID" value="NZ_JADCSA010000002.1"/>
</dbReference>
<accession>A0ABR9RQY2</accession>
<dbReference type="EMBL" id="JADCSA010000002">
    <property type="protein sequence ID" value="MBE7323597.1"/>
    <property type="molecule type" value="Genomic_DNA"/>
</dbReference>
<keyword evidence="2" id="KW-1133">Transmembrane helix</keyword>
<evidence type="ECO:0000256" key="1">
    <source>
        <dbReference type="SAM" id="MobiDB-lite"/>
    </source>
</evidence>
<evidence type="ECO:0000313" key="4">
    <source>
        <dbReference type="Proteomes" id="UP000756387"/>
    </source>
</evidence>